<dbReference type="InterPro" id="IPR027417">
    <property type="entry name" value="P-loop_NTPase"/>
</dbReference>
<dbReference type="Gene3D" id="3.40.50.300">
    <property type="entry name" value="P-loop containing nucleotide triphosphate hydrolases"/>
    <property type="match status" value="1"/>
</dbReference>
<keyword evidence="7" id="KW-0411">Iron-sulfur</keyword>
<feature type="domain" description="Nitrogenase/oxidoreductase component 1" evidence="8">
    <location>
        <begin position="299"/>
        <end position="656"/>
    </location>
</feature>
<dbReference type="PROSITE" id="PS00692">
    <property type="entry name" value="NIFH_FRXC_2"/>
    <property type="match status" value="1"/>
</dbReference>
<evidence type="ECO:0000256" key="5">
    <source>
        <dbReference type="ARBA" id="ARBA00022840"/>
    </source>
</evidence>
<evidence type="ECO:0000256" key="3">
    <source>
        <dbReference type="ARBA" id="ARBA00022723"/>
    </source>
</evidence>
<name>A0A3G3II21_9ARCH</name>
<evidence type="ECO:0000256" key="6">
    <source>
        <dbReference type="ARBA" id="ARBA00023004"/>
    </source>
</evidence>
<dbReference type="GeneID" id="41322050"/>
<dbReference type="PANTHER" id="PTHR42864">
    <property type="entry name" value="LIGHT-INDEPENDENT PROTOCHLOROPHYLLIDE REDUCTASE IRON-SULFUR ATP-BINDING PROTEIN"/>
    <property type="match status" value="1"/>
</dbReference>
<accession>A0A3G3II21</accession>
<comment type="cofactor">
    <cofactor evidence="1">
        <name>[4Fe-4S] cluster</name>
        <dbReference type="ChEBI" id="CHEBI:49883"/>
    </cofactor>
</comment>
<gene>
    <name evidence="9" type="ORF">BKD89_06265</name>
</gene>
<reference evidence="9 10" key="1">
    <citation type="submission" date="2016-10" db="EMBL/GenBank/DDBJ databases">
        <title>Complete genome of the TMA-utilizing, human hosted archaeon Methanomethylophilus alvus Gen. nov, sp. nov., strain Mx-05, derived from a pure culture.</title>
        <authorList>
            <person name="Brugere J.-F."/>
            <person name="Ben Hania W."/>
            <person name="Chaudhary P.P."/>
            <person name="Gaci N."/>
            <person name="Borrel G."/>
            <person name="Cao Van Tuat L."/>
            <person name="Fardeau M.-L."/>
            <person name="Harris H.M.B."/>
            <person name="O'Toole P.W."/>
            <person name="Ollivier B."/>
        </authorList>
    </citation>
    <scope>NUCLEOTIDE SEQUENCE [LARGE SCALE GENOMIC DNA]</scope>
    <source>
        <strain evidence="9 10">Mx-05</strain>
    </source>
</reference>
<dbReference type="InterPro" id="IPR000392">
    <property type="entry name" value="NifH/frxC"/>
</dbReference>
<evidence type="ECO:0000256" key="1">
    <source>
        <dbReference type="ARBA" id="ARBA00001966"/>
    </source>
</evidence>
<dbReference type="Gene3D" id="3.40.50.12380">
    <property type="entry name" value="Nitrogenase MoFe cofactor biosynthesis protein NifE, C-terminal"/>
    <property type="match status" value="1"/>
</dbReference>
<evidence type="ECO:0000313" key="10">
    <source>
        <dbReference type="Proteomes" id="UP000273278"/>
    </source>
</evidence>
<keyword evidence="4" id="KW-0547">Nucleotide-binding</keyword>
<evidence type="ECO:0000256" key="4">
    <source>
        <dbReference type="ARBA" id="ARBA00022741"/>
    </source>
</evidence>
<dbReference type="SUPFAM" id="SSF52540">
    <property type="entry name" value="P-loop containing nucleoside triphosphate hydrolases"/>
    <property type="match status" value="1"/>
</dbReference>
<sequence length="704" mass="76336">MYKLAVYGKGGIGKSSISSNLSYILSERGMKVLHVGCDPKHDSTRLLTGGVPQRTFMDSFSGRGEGDVIESGTNGIYCVECGGAEPGIGCAGKGMAAMLDYVERNTPDDTDVRVCDVLGDVVCGGFSVPMRRDNVDGIILVVSEEFMSIYAANNILRGIRNLNGGRCVLGMVLNSRDPGDRSRVEAFSEAAGVRILGEISRSAVFSKAEGAGKTVSELFPDSPAYKQLAHIADMVCDAVSGRLEPLSASPLSDKAMMQIAAGQPVTDKDPPAVRTDCSFDSFDSERAITYKGDYVMPACTSHGAAEALLAIEDAAVVMHGTDNCAFLDEYAWTRESYWQGFSGGRRRTCNLYSSGLDGRKAFAGEREALKAAITEAVEDGFRYVFVVPTCTSEIIGADIDGCIADLGDVGAEVVGVPEDDRFLASKFGCYSGAMTALCRMMDWDMPEVPGTVSFLGMTPGYLVRKENREYVDSLLSAFGLRRNGALVDVGRMEDVLKVPSSQYLVQVHRHPMNDRAAKAVAGRRKVHLVESMGGMRGVREWVAAFSEMTGLREAGSVFLEKEEKAYSEVISSLRPKAEGRKVLFYVRSDADLDWRIDVLTDLGMEVAAVAHWHNKFVEHDGRESTYTGIPRIEGVDICGLREAAEDLGVDLIVSGDARTGRTGYRWVGTSTMYIGREGALDWAEKVVRCLSIKPCEDWYGRGSE</sequence>
<dbReference type="GO" id="GO:0016491">
    <property type="term" value="F:oxidoreductase activity"/>
    <property type="evidence" value="ECO:0007669"/>
    <property type="project" value="InterPro"/>
</dbReference>
<dbReference type="CDD" id="cd02040">
    <property type="entry name" value="NifH"/>
    <property type="match status" value="1"/>
</dbReference>
<keyword evidence="3" id="KW-0479">Metal-binding</keyword>
<keyword evidence="6" id="KW-0408">Iron</keyword>
<dbReference type="GO" id="GO:0046872">
    <property type="term" value="F:metal ion binding"/>
    <property type="evidence" value="ECO:0007669"/>
    <property type="project" value="UniProtKB-KW"/>
</dbReference>
<dbReference type="SUPFAM" id="SSF53807">
    <property type="entry name" value="Helical backbone' metal receptor"/>
    <property type="match status" value="1"/>
</dbReference>
<dbReference type="GO" id="GO:0005524">
    <property type="term" value="F:ATP binding"/>
    <property type="evidence" value="ECO:0007669"/>
    <property type="project" value="UniProtKB-KW"/>
</dbReference>
<comment type="similarity">
    <text evidence="2">Belongs to the NifH/BchL/ChlL family.</text>
</comment>
<dbReference type="Gene3D" id="3.40.50.1980">
    <property type="entry name" value="Nitrogenase molybdenum iron protein domain"/>
    <property type="match status" value="1"/>
</dbReference>
<dbReference type="PRINTS" id="PR00091">
    <property type="entry name" value="NITROGNASEII"/>
</dbReference>
<dbReference type="Pfam" id="PF00142">
    <property type="entry name" value="Fer4_NifH"/>
    <property type="match status" value="1"/>
</dbReference>
<dbReference type="InterPro" id="IPR030655">
    <property type="entry name" value="NifH/chlL_CS"/>
</dbReference>
<protein>
    <recommendedName>
        <fullName evidence="8">Nitrogenase/oxidoreductase component 1 domain-containing protein</fullName>
    </recommendedName>
</protein>
<evidence type="ECO:0000259" key="8">
    <source>
        <dbReference type="Pfam" id="PF00148"/>
    </source>
</evidence>
<dbReference type="EMBL" id="CP017686">
    <property type="protein sequence ID" value="AYQ55401.1"/>
    <property type="molecule type" value="Genomic_DNA"/>
</dbReference>
<dbReference type="Proteomes" id="UP000273278">
    <property type="component" value="Chromosome"/>
</dbReference>
<dbReference type="PROSITE" id="PS51026">
    <property type="entry name" value="NIFH_FRXC_3"/>
    <property type="match status" value="1"/>
</dbReference>
<proteinExistence type="inferred from homology"/>
<dbReference type="AlphaFoldDB" id="A0A3G3II21"/>
<dbReference type="GO" id="GO:0051536">
    <property type="term" value="F:iron-sulfur cluster binding"/>
    <property type="evidence" value="ECO:0007669"/>
    <property type="project" value="UniProtKB-KW"/>
</dbReference>
<evidence type="ECO:0000313" key="9">
    <source>
        <dbReference type="EMBL" id="AYQ55401.1"/>
    </source>
</evidence>
<keyword evidence="5" id="KW-0067">ATP-binding</keyword>
<dbReference type="InterPro" id="IPR000510">
    <property type="entry name" value="Nase/OxRdtase_comp1"/>
</dbReference>
<evidence type="ECO:0000256" key="7">
    <source>
        <dbReference type="ARBA" id="ARBA00023014"/>
    </source>
</evidence>
<organism evidence="9 10">
    <name type="scientific">Methanomethylophilus alvi</name>
    <dbReference type="NCBI Taxonomy" id="1291540"/>
    <lineage>
        <taxon>Archaea</taxon>
        <taxon>Methanobacteriati</taxon>
        <taxon>Thermoplasmatota</taxon>
        <taxon>Thermoplasmata</taxon>
        <taxon>Methanomassiliicoccales</taxon>
        <taxon>Methanomethylophilaceae</taxon>
        <taxon>Methanomethylophilus</taxon>
    </lineage>
</organism>
<dbReference type="PANTHER" id="PTHR42864:SF2">
    <property type="entry name" value="LIGHT-INDEPENDENT PROTOCHLOROPHYLLIDE REDUCTASE IRON-SULFUR ATP-BINDING PROTEIN"/>
    <property type="match status" value="1"/>
</dbReference>
<dbReference type="RefSeq" id="WP_015505163.1">
    <property type="nucleotide sequence ID" value="NZ_CP017686.1"/>
</dbReference>
<dbReference type="OMA" id="IGCAGKG"/>
<dbReference type="Pfam" id="PF00148">
    <property type="entry name" value="Oxidored_nitro"/>
    <property type="match status" value="1"/>
</dbReference>
<evidence type="ECO:0000256" key="2">
    <source>
        <dbReference type="ARBA" id="ARBA00005504"/>
    </source>
</evidence>